<feature type="repeat" description="ANK" evidence="4">
    <location>
        <begin position="534"/>
        <end position="566"/>
    </location>
</feature>
<dbReference type="PROSITE" id="PS50297">
    <property type="entry name" value="ANK_REP_REGION"/>
    <property type="match status" value="2"/>
</dbReference>
<dbReference type="InterPro" id="IPR013083">
    <property type="entry name" value="Znf_RING/FYVE/PHD"/>
</dbReference>
<dbReference type="InterPro" id="IPR002110">
    <property type="entry name" value="Ankyrin_rpt"/>
</dbReference>
<comment type="caution">
    <text evidence="10">The sequence shown here is derived from an EMBL/GenBank/DDBJ whole genome shotgun (WGS) entry which is preliminary data.</text>
</comment>
<gene>
    <name evidence="10" type="ORF">TrST_g870</name>
</gene>
<evidence type="ECO:0000259" key="8">
    <source>
        <dbReference type="PROSITE" id="PS50178"/>
    </source>
</evidence>
<dbReference type="GO" id="GO:0008270">
    <property type="term" value="F:zinc ion binding"/>
    <property type="evidence" value="ECO:0007669"/>
    <property type="project" value="UniProtKB-KW"/>
</dbReference>
<sequence>MSLEDDEDLDAMMAAISIPDDVDFLNSSMCVGNEDDRQSEGEGNDKNEGQGQGHDNKGKNGRDAVLVGNKSNPFDDSESDHDDDDRSADSSSNPDPEFISSSLQKIKAHSRQKEKYELSPSDVASTNALLSSLPPASPLIPLFRPNNSSPSVGPPVLFRSVVEKHGTASLVKKKNPRELILTPSFLAICKRVKKRNRSNTASEKVEKLQSEGGGEEDDEERNEDITAENSDLELKQLEMTDQMILIDLSVTPMLSLPHHADPSSTSPSSSDPSRTSTPPPSAVPPSRNPFKKIFSSRSNQKKRASIINNLTSPLTAAPSENKDMIKLAGDLVMFKELKEDEDGLIQDAFGIVTPMRTYIFQCPSSGSHSTWLTLLGASITSHLPPNPDPVYAPHLLNRTSLHTACLTSNIPMLHSLMTPQILNKRDASGYTPLHYATLVSSPEAITALLDYKADPNPLCTTSCRTPIFSAVSNHDAPSVRLLISNGASTSLEDINGINLTAALVLGGEGSQSVDAILSLLTSHGLNLNEQNKDTGDTPLHLAVKKSLPLMITQLVSWGAELTVRRVIDGLTPLQLCCSEPFGEEGEGEEGALFDVETMRTLISNGACPNLPVRRDASRRGSVATREEGREVGCLEVLVKGRENERLIEKDGVMVVNEQWCYKVFVGVMELLRSGARLSDELEAILNPGLLDIFKSGRLEWKSKSIPKACLIQYAHHLFSGVKKHQWASDSSTSACMLCEDLFTTTNRRHHCRMCGILACGLCTSKNMVVQSSMKGEPDKGEEIIGGFFKTLTGSDKGPKEERVCDSCFNRTSEKLISLQTEKADRAKLMARIDREMANASNLEISETRSELFTGATHNRRQSSTGTSTATSNMNEAMKNMGERGEKLSALGEKSSQLKDAAGEFKDMATALKRDQQKKANSWFGV</sequence>
<dbReference type="InterPro" id="IPR051616">
    <property type="entry name" value="Cul2-RING_E3_ligase_SR"/>
</dbReference>
<dbReference type="Proteomes" id="UP001165085">
    <property type="component" value="Unassembled WGS sequence"/>
</dbReference>
<evidence type="ECO:0000256" key="5">
    <source>
        <dbReference type="PROSITE-ProRule" id="PRU00091"/>
    </source>
</evidence>
<dbReference type="InterPro" id="IPR036770">
    <property type="entry name" value="Ankyrin_rpt-contain_sf"/>
</dbReference>
<evidence type="ECO:0000256" key="1">
    <source>
        <dbReference type="ARBA" id="ARBA00022723"/>
    </source>
</evidence>
<dbReference type="SMART" id="SM00233">
    <property type="entry name" value="PH"/>
    <property type="match status" value="1"/>
</dbReference>
<dbReference type="Gene3D" id="3.30.40.10">
    <property type="entry name" value="Zinc/RING finger domain, C3HC4 (zinc finger)"/>
    <property type="match status" value="1"/>
</dbReference>
<feature type="compositionally biased region" description="Acidic residues" evidence="7">
    <location>
        <begin position="213"/>
        <end position="226"/>
    </location>
</feature>
<dbReference type="Pfam" id="PF00957">
    <property type="entry name" value="Synaptobrevin"/>
    <property type="match status" value="1"/>
</dbReference>
<feature type="region of interest" description="Disordered" evidence="7">
    <location>
        <begin position="256"/>
        <end position="302"/>
    </location>
</feature>
<dbReference type="CDD" id="cd15843">
    <property type="entry name" value="R-SNARE"/>
    <property type="match status" value="1"/>
</dbReference>
<keyword evidence="4" id="KW-0040">ANK repeat</keyword>
<dbReference type="SUPFAM" id="SSF58038">
    <property type="entry name" value="SNARE fusion complex"/>
    <property type="match status" value="1"/>
</dbReference>
<keyword evidence="1" id="KW-0479">Metal-binding</keyword>
<dbReference type="OrthoDB" id="660555at2759"/>
<evidence type="ECO:0000259" key="9">
    <source>
        <dbReference type="PROSITE" id="PS50892"/>
    </source>
</evidence>
<feature type="region of interest" description="Disordered" evidence="7">
    <location>
        <begin position="19"/>
        <end position="124"/>
    </location>
</feature>
<dbReference type="PROSITE" id="PS50892">
    <property type="entry name" value="V_SNARE"/>
    <property type="match status" value="1"/>
</dbReference>
<feature type="repeat" description="ANK" evidence="4">
    <location>
        <begin position="428"/>
        <end position="456"/>
    </location>
</feature>
<evidence type="ECO:0000313" key="11">
    <source>
        <dbReference type="Proteomes" id="UP001165085"/>
    </source>
</evidence>
<keyword evidence="11" id="KW-1185">Reference proteome</keyword>
<dbReference type="Gene3D" id="1.20.5.110">
    <property type="match status" value="1"/>
</dbReference>
<dbReference type="Pfam" id="PF12796">
    <property type="entry name" value="Ank_2"/>
    <property type="match status" value="1"/>
</dbReference>
<feature type="compositionally biased region" description="Pro residues" evidence="7">
    <location>
        <begin position="277"/>
        <end position="287"/>
    </location>
</feature>
<dbReference type="InterPro" id="IPR000306">
    <property type="entry name" value="Znf_FYVE"/>
</dbReference>
<evidence type="ECO:0000313" key="10">
    <source>
        <dbReference type="EMBL" id="GMH78158.1"/>
    </source>
</evidence>
<dbReference type="PROSITE" id="PS50088">
    <property type="entry name" value="ANK_REPEAT"/>
    <property type="match status" value="2"/>
</dbReference>
<dbReference type="SUPFAM" id="SSF50729">
    <property type="entry name" value="PH domain-like"/>
    <property type="match status" value="1"/>
</dbReference>
<dbReference type="SMART" id="SM00064">
    <property type="entry name" value="FYVE"/>
    <property type="match status" value="1"/>
</dbReference>
<dbReference type="PROSITE" id="PS50178">
    <property type="entry name" value="ZF_FYVE"/>
    <property type="match status" value="1"/>
</dbReference>
<evidence type="ECO:0000256" key="6">
    <source>
        <dbReference type="PROSITE-ProRule" id="PRU00290"/>
    </source>
</evidence>
<feature type="region of interest" description="Disordered" evidence="7">
    <location>
        <begin position="196"/>
        <end position="234"/>
    </location>
</feature>
<proteinExistence type="predicted"/>
<dbReference type="Gene3D" id="1.25.40.20">
    <property type="entry name" value="Ankyrin repeat-containing domain"/>
    <property type="match status" value="2"/>
</dbReference>
<dbReference type="SUPFAM" id="SSF48403">
    <property type="entry name" value="Ankyrin repeat"/>
    <property type="match status" value="1"/>
</dbReference>
<feature type="domain" description="FYVE-type" evidence="8">
    <location>
        <begin position="729"/>
        <end position="812"/>
    </location>
</feature>
<keyword evidence="6" id="KW-0175">Coiled coil</keyword>
<dbReference type="InterPro" id="IPR011011">
    <property type="entry name" value="Znf_FYVE_PHD"/>
</dbReference>
<feature type="compositionally biased region" description="Low complexity" evidence="7">
    <location>
        <begin position="262"/>
        <end position="276"/>
    </location>
</feature>
<evidence type="ECO:0000256" key="4">
    <source>
        <dbReference type="PROSITE-ProRule" id="PRU00023"/>
    </source>
</evidence>
<dbReference type="SMART" id="SM00248">
    <property type="entry name" value="ANK"/>
    <property type="match status" value="5"/>
</dbReference>
<reference evidence="11" key="1">
    <citation type="journal article" date="2023" name="Commun. Biol.">
        <title>Genome analysis of Parmales, the sister group of diatoms, reveals the evolutionary specialization of diatoms from phago-mixotrophs to photoautotrophs.</title>
        <authorList>
            <person name="Ban H."/>
            <person name="Sato S."/>
            <person name="Yoshikawa S."/>
            <person name="Yamada K."/>
            <person name="Nakamura Y."/>
            <person name="Ichinomiya M."/>
            <person name="Sato N."/>
            <person name="Blanc-Mathieu R."/>
            <person name="Endo H."/>
            <person name="Kuwata A."/>
            <person name="Ogata H."/>
        </authorList>
    </citation>
    <scope>NUCLEOTIDE SEQUENCE [LARGE SCALE GENOMIC DNA]</scope>
    <source>
        <strain evidence="11">NIES 3701</strain>
    </source>
</reference>
<dbReference type="InterPro" id="IPR001849">
    <property type="entry name" value="PH_domain"/>
</dbReference>
<dbReference type="EMBL" id="BRXY01000218">
    <property type="protein sequence ID" value="GMH78158.1"/>
    <property type="molecule type" value="Genomic_DNA"/>
</dbReference>
<evidence type="ECO:0000256" key="7">
    <source>
        <dbReference type="SAM" id="MobiDB-lite"/>
    </source>
</evidence>
<organism evidence="10 11">
    <name type="scientific">Triparma strigata</name>
    <dbReference type="NCBI Taxonomy" id="1606541"/>
    <lineage>
        <taxon>Eukaryota</taxon>
        <taxon>Sar</taxon>
        <taxon>Stramenopiles</taxon>
        <taxon>Ochrophyta</taxon>
        <taxon>Bolidophyceae</taxon>
        <taxon>Parmales</taxon>
        <taxon>Triparmaceae</taxon>
        <taxon>Triparma</taxon>
    </lineage>
</organism>
<evidence type="ECO:0000256" key="3">
    <source>
        <dbReference type="ARBA" id="ARBA00022833"/>
    </source>
</evidence>
<dbReference type="SUPFAM" id="SSF57903">
    <property type="entry name" value="FYVE/PHD zinc finger"/>
    <property type="match status" value="1"/>
</dbReference>
<evidence type="ECO:0000256" key="2">
    <source>
        <dbReference type="ARBA" id="ARBA00022771"/>
    </source>
</evidence>
<dbReference type="InterPro" id="IPR042855">
    <property type="entry name" value="V_SNARE_CC"/>
</dbReference>
<dbReference type="InterPro" id="IPR017455">
    <property type="entry name" value="Znf_FYVE-rel"/>
</dbReference>
<dbReference type="PANTHER" id="PTHR46224">
    <property type="entry name" value="ANKYRIN REPEAT FAMILY PROTEIN"/>
    <property type="match status" value="1"/>
</dbReference>
<dbReference type="AlphaFoldDB" id="A0A9W7B054"/>
<keyword evidence="3" id="KW-0862">Zinc</keyword>
<accession>A0A9W7B054</accession>
<name>A0A9W7B054_9STRA</name>
<dbReference type="Pfam" id="PF01363">
    <property type="entry name" value="FYVE"/>
    <property type="match status" value="1"/>
</dbReference>
<feature type="compositionally biased region" description="Basic and acidic residues" evidence="7">
    <location>
        <begin position="34"/>
        <end position="62"/>
    </location>
</feature>
<feature type="compositionally biased region" description="Acidic residues" evidence="7">
    <location>
        <begin position="75"/>
        <end position="86"/>
    </location>
</feature>
<keyword evidence="2 5" id="KW-0863">Zinc-finger</keyword>
<feature type="domain" description="V-SNARE coiled-coil homology" evidence="9">
    <location>
        <begin position="858"/>
        <end position="918"/>
    </location>
</feature>
<protein>
    <submittedName>
        <fullName evidence="10">Uncharacterized protein</fullName>
    </submittedName>
</protein>
<dbReference type="PANTHER" id="PTHR46224:SF64">
    <property type="entry name" value="IQ MOTIF AND ANKYRIN REPEAT DOMAIN-CONTAINING PROTEIN 1"/>
    <property type="match status" value="1"/>
</dbReference>